<dbReference type="InterPro" id="IPR003439">
    <property type="entry name" value="ABC_transporter-like_ATP-bd"/>
</dbReference>
<proteinExistence type="predicted"/>
<keyword evidence="6" id="KW-1185">Reference proteome</keyword>
<dbReference type="GO" id="GO:0016887">
    <property type="term" value="F:ATP hydrolysis activity"/>
    <property type="evidence" value="ECO:0007669"/>
    <property type="project" value="InterPro"/>
</dbReference>
<dbReference type="Pfam" id="PF00005">
    <property type="entry name" value="ABC_tran"/>
    <property type="match status" value="1"/>
</dbReference>
<evidence type="ECO:0000256" key="2">
    <source>
        <dbReference type="ARBA" id="ARBA00022741"/>
    </source>
</evidence>
<reference evidence="5 6" key="2">
    <citation type="submission" date="2020-08" db="EMBL/GenBank/DDBJ databases">
        <title>Stappia taiwanensis sp. nov., isolated from a coastal thermal spring.</title>
        <authorList>
            <person name="Kampfer P."/>
        </authorList>
    </citation>
    <scope>NUCLEOTIDE SEQUENCE [LARGE SCALE GENOMIC DNA]</scope>
    <source>
        <strain evidence="5 6">DSM 23284</strain>
    </source>
</reference>
<dbReference type="SMART" id="SM00382">
    <property type="entry name" value="AAA"/>
    <property type="match status" value="1"/>
</dbReference>
<dbReference type="PROSITE" id="PS50893">
    <property type="entry name" value="ABC_TRANSPORTER_2"/>
    <property type="match status" value="1"/>
</dbReference>
<dbReference type="CDD" id="cd03219">
    <property type="entry name" value="ABC_Mj1267_LivG_branched"/>
    <property type="match status" value="1"/>
</dbReference>
<dbReference type="Proteomes" id="UP000559404">
    <property type="component" value="Unassembled WGS sequence"/>
</dbReference>
<dbReference type="PANTHER" id="PTHR45772">
    <property type="entry name" value="CONSERVED COMPONENT OF ABC TRANSPORTER FOR NATURAL AMINO ACIDS-RELATED"/>
    <property type="match status" value="1"/>
</dbReference>
<sequence>MTRPILNVTGLAKRFGGLVATDNVSIDVRPGEIHALIGPNGAGKTTLISQLLGELPHDAGSIELEGREIGNLSTARRVHLGLARTFQVTCLLPDYTVLDNVAIAIQLRQGHSFRFWGNVRKDNALRKKARGFLRDAGLDDRAEVVTANLSHGEQKQLELAVALATEPRVLLLDEPMAGLGHVESEQMIAMLRGCKERVSMILVEHDMDAVFALADRVSVLVYGRIIATGTVEEIRENAEVRTAYLGEGEDLC</sequence>
<accession>A0A838XYI4</accession>
<dbReference type="InterPro" id="IPR032823">
    <property type="entry name" value="BCA_ABC_TP_C"/>
</dbReference>
<dbReference type="AlphaFoldDB" id="A0A838XYI4"/>
<dbReference type="Pfam" id="PF12399">
    <property type="entry name" value="BCA_ABC_TP_C"/>
    <property type="match status" value="1"/>
</dbReference>
<organism evidence="5 6">
    <name type="scientific">Stappia taiwanensis</name>
    <dbReference type="NCBI Taxonomy" id="992267"/>
    <lineage>
        <taxon>Bacteria</taxon>
        <taxon>Pseudomonadati</taxon>
        <taxon>Pseudomonadota</taxon>
        <taxon>Alphaproteobacteria</taxon>
        <taxon>Hyphomicrobiales</taxon>
        <taxon>Stappiaceae</taxon>
        <taxon>Stappia</taxon>
    </lineage>
</organism>
<name>A0A838XYI4_9HYPH</name>
<comment type="caution">
    <text evidence="5">The sequence shown here is derived from an EMBL/GenBank/DDBJ whole genome shotgun (WGS) entry which is preliminary data.</text>
</comment>
<feature type="domain" description="ABC transporter" evidence="4">
    <location>
        <begin position="6"/>
        <end position="247"/>
    </location>
</feature>
<dbReference type="GO" id="GO:0005886">
    <property type="term" value="C:plasma membrane"/>
    <property type="evidence" value="ECO:0007669"/>
    <property type="project" value="TreeGrafter"/>
</dbReference>
<dbReference type="EMBL" id="JACEON010000007">
    <property type="protein sequence ID" value="MBA4611933.1"/>
    <property type="molecule type" value="Genomic_DNA"/>
</dbReference>
<evidence type="ECO:0000313" key="5">
    <source>
        <dbReference type="EMBL" id="MBA4611933.1"/>
    </source>
</evidence>
<gene>
    <name evidence="5" type="ORF">H1W37_09740</name>
</gene>
<evidence type="ECO:0000256" key="1">
    <source>
        <dbReference type="ARBA" id="ARBA00022448"/>
    </source>
</evidence>
<evidence type="ECO:0000256" key="3">
    <source>
        <dbReference type="ARBA" id="ARBA00022840"/>
    </source>
</evidence>
<evidence type="ECO:0000313" key="6">
    <source>
        <dbReference type="Proteomes" id="UP000559404"/>
    </source>
</evidence>
<dbReference type="GO" id="GO:0005524">
    <property type="term" value="F:ATP binding"/>
    <property type="evidence" value="ECO:0007669"/>
    <property type="project" value="UniProtKB-KW"/>
</dbReference>
<evidence type="ECO:0000259" key="4">
    <source>
        <dbReference type="PROSITE" id="PS50893"/>
    </source>
</evidence>
<dbReference type="PANTHER" id="PTHR45772:SF2">
    <property type="entry name" value="ABC TRANSPORTER ATP-BINDING PROTEIN"/>
    <property type="match status" value="1"/>
</dbReference>
<dbReference type="Gene3D" id="3.40.50.300">
    <property type="entry name" value="P-loop containing nucleotide triphosphate hydrolases"/>
    <property type="match status" value="1"/>
</dbReference>
<keyword evidence="3 5" id="KW-0067">ATP-binding</keyword>
<dbReference type="SUPFAM" id="SSF52540">
    <property type="entry name" value="P-loop containing nucleoside triphosphate hydrolases"/>
    <property type="match status" value="1"/>
</dbReference>
<dbReference type="InterPro" id="IPR027417">
    <property type="entry name" value="P-loop_NTPase"/>
</dbReference>
<dbReference type="InterPro" id="IPR051120">
    <property type="entry name" value="ABC_AA/LPS_Transport"/>
</dbReference>
<reference evidence="5 6" key="1">
    <citation type="submission" date="2020-07" db="EMBL/GenBank/DDBJ databases">
        <authorList>
            <person name="Li M."/>
        </authorList>
    </citation>
    <scope>NUCLEOTIDE SEQUENCE [LARGE SCALE GENOMIC DNA]</scope>
    <source>
        <strain evidence="5 6">DSM 23284</strain>
    </source>
</reference>
<keyword evidence="1" id="KW-0813">Transport</keyword>
<keyword evidence="2" id="KW-0547">Nucleotide-binding</keyword>
<dbReference type="InterPro" id="IPR003593">
    <property type="entry name" value="AAA+_ATPase"/>
</dbReference>
<protein>
    <submittedName>
        <fullName evidence="5">ABC transporter ATP-binding protein</fullName>
    </submittedName>
</protein>